<keyword evidence="14" id="KW-1185">Reference proteome</keyword>
<dbReference type="SUPFAM" id="SSF57850">
    <property type="entry name" value="RING/U-box"/>
    <property type="match status" value="1"/>
</dbReference>
<evidence type="ECO:0000256" key="10">
    <source>
        <dbReference type="PROSITE-ProRule" id="PRU00175"/>
    </source>
</evidence>
<organism evidence="13 14">
    <name type="scientific">Helianthus annuus</name>
    <name type="common">Common sunflower</name>
    <dbReference type="NCBI Taxonomy" id="4232"/>
    <lineage>
        <taxon>Eukaryota</taxon>
        <taxon>Viridiplantae</taxon>
        <taxon>Streptophyta</taxon>
        <taxon>Embryophyta</taxon>
        <taxon>Tracheophyta</taxon>
        <taxon>Spermatophyta</taxon>
        <taxon>Magnoliopsida</taxon>
        <taxon>eudicotyledons</taxon>
        <taxon>Gunneridae</taxon>
        <taxon>Pentapetalae</taxon>
        <taxon>asterids</taxon>
        <taxon>campanulids</taxon>
        <taxon>Asterales</taxon>
        <taxon>Asteraceae</taxon>
        <taxon>Asteroideae</taxon>
        <taxon>Heliantheae alliance</taxon>
        <taxon>Heliantheae</taxon>
        <taxon>Helianthus</taxon>
    </lineage>
</organism>
<evidence type="ECO:0000313" key="13">
    <source>
        <dbReference type="EMBL" id="OTG26029.1"/>
    </source>
</evidence>
<evidence type="ECO:0000256" key="6">
    <source>
        <dbReference type="ARBA" id="ARBA00022771"/>
    </source>
</evidence>
<evidence type="ECO:0000256" key="1">
    <source>
        <dbReference type="ARBA" id="ARBA00000900"/>
    </source>
</evidence>
<dbReference type="PROSITE" id="PS00518">
    <property type="entry name" value="ZF_RING_1"/>
    <property type="match status" value="1"/>
</dbReference>
<dbReference type="InterPro" id="IPR018957">
    <property type="entry name" value="Znf_C3HC4_RING-type"/>
</dbReference>
<dbReference type="Gene3D" id="3.30.40.10">
    <property type="entry name" value="Zinc/RING finger domain, C3HC4 (zinc finger)"/>
    <property type="match status" value="1"/>
</dbReference>
<dbReference type="Proteomes" id="UP000215914">
    <property type="component" value="Chromosome 5"/>
</dbReference>
<evidence type="ECO:0000256" key="7">
    <source>
        <dbReference type="ARBA" id="ARBA00022786"/>
    </source>
</evidence>
<evidence type="ECO:0000259" key="12">
    <source>
        <dbReference type="PROSITE" id="PS50089"/>
    </source>
</evidence>
<evidence type="ECO:0000313" key="14">
    <source>
        <dbReference type="Proteomes" id="UP000215914"/>
    </source>
</evidence>
<dbReference type="GO" id="GO:0044390">
    <property type="term" value="F:ubiquitin-like protein conjugating enzyme binding"/>
    <property type="evidence" value="ECO:0000318"/>
    <property type="project" value="GO_Central"/>
</dbReference>
<dbReference type="InterPro" id="IPR013083">
    <property type="entry name" value="Znf_RING/FYVE/PHD"/>
</dbReference>
<keyword evidence="8 11" id="KW-0862">Zinc</keyword>
<evidence type="ECO:0000256" key="3">
    <source>
        <dbReference type="ARBA" id="ARBA00004906"/>
    </source>
</evidence>
<dbReference type="SMART" id="SM00184">
    <property type="entry name" value="RING"/>
    <property type="match status" value="1"/>
</dbReference>
<dbReference type="STRING" id="4232.A0A251USJ2"/>
<accession>A0A251USJ2</accession>
<comment type="function">
    <text evidence="11">E3 ubiquitin-protein ligase.</text>
</comment>
<keyword evidence="11" id="KW-1133">Transmembrane helix</keyword>
<gene>
    <name evidence="13" type="ORF">HannXRQ_Chr05g0154151</name>
</gene>
<dbReference type="GO" id="GO:0036503">
    <property type="term" value="P:ERAD pathway"/>
    <property type="evidence" value="ECO:0000318"/>
    <property type="project" value="GO_Central"/>
</dbReference>
<dbReference type="InterPro" id="IPR001841">
    <property type="entry name" value="Znf_RING"/>
</dbReference>
<feature type="transmembrane region" description="Helical" evidence="11">
    <location>
        <begin position="21"/>
        <end position="41"/>
    </location>
</feature>
<dbReference type="EMBL" id="CM007894">
    <property type="protein sequence ID" value="OTG26029.1"/>
    <property type="molecule type" value="Genomic_DNA"/>
</dbReference>
<comment type="catalytic activity">
    <reaction evidence="1 11">
        <text>S-ubiquitinyl-[E2 ubiquitin-conjugating enzyme]-L-cysteine + [acceptor protein]-L-lysine = [E2 ubiquitin-conjugating enzyme]-L-cysteine + N(6)-ubiquitinyl-[acceptor protein]-L-lysine.</text>
        <dbReference type="EC" id="2.3.2.27"/>
    </reaction>
</comment>
<keyword evidence="4 11" id="KW-0808">Transferase</keyword>
<dbReference type="EC" id="2.3.2.27" evidence="11"/>
<keyword evidence="9 11" id="KW-0472">Membrane</keyword>
<evidence type="ECO:0000256" key="11">
    <source>
        <dbReference type="RuleBase" id="RU369090"/>
    </source>
</evidence>
<proteinExistence type="predicted"/>
<keyword evidence="11" id="KW-0256">Endoplasmic reticulum</keyword>
<dbReference type="GO" id="GO:0061630">
    <property type="term" value="F:ubiquitin protein ligase activity"/>
    <property type="evidence" value="ECO:0000318"/>
    <property type="project" value="GO_Central"/>
</dbReference>
<comment type="subcellular location">
    <subcellularLocation>
        <location evidence="2">Endomembrane system</location>
    </subcellularLocation>
    <subcellularLocation>
        <location evidence="11">Endoplasmic reticulum membrane</location>
        <topology evidence="11">Single-pass type IV membrane protein</topology>
    </subcellularLocation>
</comment>
<evidence type="ECO:0000256" key="4">
    <source>
        <dbReference type="ARBA" id="ARBA00022679"/>
    </source>
</evidence>
<dbReference type="InterPro" id="IPR045103">
    <property type="entry name" value="RNF5/RNF185-like"/>
</dbReference>
<evidence type="ECO:0000256" key="2">
    <source>
        <dbReference type="ARBA" id="ARBA00004308"/>
    </source>
</evidence>
<keyword evidence="5 11" id="KW-0479">Metal-binding</keyword>
<evidence type="ECO:0000256" key="9">
    <source>
        <dbReference type="ARBA" id="ARBA00023136"/>
    </source>
</evidence>
<dbReference type="Pfam" id="PF00097">
    <property type="entry name" value="zf-C3HC4"/>
    <property type="match status" value="1"/>
</dbReference>
<keyword evidence="11" id="KW-0812">Transmembrane</keyword>
<comment type="pathway">
    <text evidence="3 11">Protein modification; protein ubiquitination.</text>
</comment>
<reference evidence="14" key="1">
    <citation type="journal article" date="2017" name="Nature">
        <title>The sunflower genome provides insights into oil metabolism, flowering and Asterid evolution.</title>
        <authorList>
            <person name="Badouin H."/>
            <person name="Gouzy J."/>
            <person name="Grassa C.J."/>
            <person name="Murat F."/>
            <person name="Staton S.E."/>
            <person name="Cottret L."/>
            <person name="Lelandais-Briere C."/>
            <person name="Owens G.L."/>
            <person name="Carrere S."/>
            <person name="Mayjonade B."/>
            <person name="Legrand L."/>
            <person name="Gill N."/>
            <person name="Kane N.C."/>
            <person name="Bowers J.E."/>
            <person name="Hubner S."/>
            <person name="Bellec A."/>
            <person name="Berard A."/>
            <person name="Berges H."/>
            <person name="Blanchet N."/>
            <person name="Boniface M.C."/>
            <person name="Brunel D."/>
            <person name="Catrice O."/>
            <person name="Chaidir N."/>
            <person name="Claudel C."/>
            <person name="Donnadieu C."/>
            <person name="Faraut T."/>
            <person name="Fievet G."/>
            <person name="Helmstetter N."/>
            <person name="King M."/>
            <person name="Knapp S.J."/>
            <person name="Lai Z."/>
            <person name="Le Paslier M.C."/>
            <person name="Lippi Y."/>
            <person name="Lorenzon L."/>
            <person name="Mandel J.R."/>
            <person name="Marage G."/>
            <person name="Marchand G."/>
            <person name="Marquand E."/>
            <person name="Bret-Mestries E."/>
            <person name="Morien E."/>
            <person name="Nambeesan S."/>
            <person name="Nguyen T."/>
            <person name="Pegot-Espagnet P."/>
            <person name="Pouilly N."/>
            <person name="Raftis F."/>
            <person name="Sallet E."/>
            <person name="Schiex T."/>
            <person name="Thomas J."/>
            <person name="Vandecasteele C."/>
            <person name="Vares D."/>
            <person name="Vear F."/>
            <person name="Vautrin S."/>
            <person name="Crespi M."/>
            <person name="Mangin B."/>
            <person name="Burke J.M."/>
            <person name="Salse J."/>
            <person name="Munos S."/>
            <person name="Vincourt P."/>
            <person name="Rieseberg L.H."/>
            <person name="Langlade N.B."/>
        </authorList>
    </citation>
    <scope>NUCLEOTIDE SEQUENCE [LARGE SCALE GENOMIC DNA]</scope>
    <source>
        <strain evidence="14">cv. SF193</strain>
    </source>
</reference>
<dbReference type="GO" id="GO:0005789">
    <property type="term" value="C:endoplasmic reticulum membrane"/>
    <property type="evidence" value="ECO:0007669"/>
    <property type="project" value="UniProtKB-SubCell"/>
</dbReference>
<keyword evidence="7 11" id="KW-0833">Ubl conjugation pathway</keyword>
<evidence type="ECO:0000256" key="5">
    <source>
        <dbReference type="ARBA" id="ARBA00022723"/>
    </source>
</evidence>
<sequence>MICDRSQTSDRQGSRCKRVANHLNVFLVYMVLVVGDVRWFWDTASRPTQSSSFSTNNGSNNGDGGNFDCSICLDLAQDPIVTLCGHLFCWPCIYQWINYHSHSNECPLCKAFIQEEQLIPLYGRGKIHQIRGLNRFMGGIFRTAQLASDQNLVHHLTGTSFCNMGLDL</sequence>
<dbReference type="PROSITE" id="PS50089">
    <property type="entry name" value="ZF_RING_2"/>
    <property type="match status" value="1"/>
</dbReference>
<dbReference type="InterPro" id="IPR017907">
    <property type="entry name" value="Znf_RING_CS"/>
</dbReference>
<dbReference type="AlphaFoldDB" id="A0A251USJ2"/>
<dbReference type="GO" id="GO:0016567">
    <property type="term" value="P:protein ubiquitination"/>
    <property type="evidence" value="ECO:0007669"/>
    <property type="project" value="UniProtKB-UniPathway"/>
</dbReference>
<dbReference type="GO" id="GO:0006511">
    <property type="term" value="P:ubiquitin-dependent protein catabolic process"/>
    <property type="evidence" value="ECO:0000318"/>
    <property type="project" value="GO_Central"/>
</dbReference>
<evidence type="ECO:0000256" key="8">
    <source>
        <dbReference type="ARBA" id="ARBA00022833"/>
    </source>
</evidence>
<comment type="domain">
    <text evidence="11">The RING-type zinc finger domain is responsible for E3 ligase activity.</text>
</comment>
<keyword evidence="6 10" id="KW-0863">Zinc-finger</keyword>
<name>A0A251USJ2_HELAN</name>
<dbReference type="GO" id="GO:0008270">
    <property type="term" value="F:zinc ion binding"/>
    <property type="evidence" value="ECO:0007669"/>
    <property type="project" value="UniProtKB-KW"/>
</dbReference>
<protein>
    <recommendedName>
        <fullName evidence="11">E3 ubiquitin-protein ligase RMA</fullName>
        <ecNumber evidence="11">2.3.2.27</ecNumber>
    </recommendedName>
    <alternativeName>
        <fullName evidence="11">Protein RING membrane-anchor</fullName>
    </alternativeName>
    <alternativeName>
        <fullName evidence="11">RING-type E3 ubiquitin transferase RMA</fullName>
    </alternativeName>
</protein>
<feature type="domain" description="RING-type" evidence="12">
    <location>
        <begin position="69"/>
        <end position="110"/>
    </location>
</feature>
<dbReference type="UniPathway" id="UPA00143"/>
<dbReference type="PANTHER" id="PTHR12313">
    <property type="entry name" value="E3 UBIQUITIN-PROTEIN LIGASE RNF5-RELATED"/>
    <property type="match status" value="1"/>
</dbReference>
<dbReference type="InParanoid" id="A0A251USJ2"/>